<accession>A0A5N6NWE3</accession>
<dbReference type="AlphaFoldDB" id="A0A5N6NWE3"/>
<keyword evidence="3" id="KW-1185">Reference proteome</keyword>
<evidence type="ECO:0000313" key="2">
    <source>
        <dbReference type="EMBL" id="KAD5507428.1"/>
    </source>
</evidence>
<dbReference type="PANTHER" id="PTHR33223">
    <property type="entry name" value="CCHC-TYPE DOMAIN-CONTAINING PROTEIN"/>
    <property type="match status" value="1"/>
</dbReference>
<dbReference type="Pfam" id="PF03732">
    <property type="entry name" value="Retrotrans_gag"/>
    <property type="match status" value="1"/>
</dbReference>
<dbReference type="PANTHER" id="PTHR33223:SF6">
    <property type="entry name" value="CCHC-TYPE DOMAIN-CONTAINING PROTEIN"/>
    <property type="match status" value="1"/>
</dbReference>
<name>A0A5N6NWE3_9ASTR</name>
<evidence type="ECO:0000259" key="1">
    <source>
        <dbReference type="Pfam" id="PF03732"/>
    </source>
</evidence>
<gene>
    <name evidence="2" type="ORF">E3N88_15131</name>
</gene>
<evidence type="ECO:0000313" key="3">
    <source>
        <dbReference type="Proteomes" id="UP000326396"/>
    </source>
</evidence>
<organism evidence="2 3">
    <name type="scientific">Mikania micrantha</name>
    <name type="common">bitter vine</name>
    <dbReference type="NCBI Taxonomy" id="192012"/>
    <lineage>
        <taxon>Eukaryota</taxon>
        <taxon>Viridiplantae</taxon>
        <taxon>Streptophyta</taxon>
        <taxon>Embryophyta</taxon>
        <taxon>Tracheophyta</taxon>
        <taxon>Spermatophyta</taxon>
        <taxon>Magnoliopsida</taxon>
        <taxon>eudicotyledons</taxon>
        <taxon>Gunneridae</taxon>
        <taxon>Pentapetalae</taxon>
        <taxon>asterids</taxon>
        <taxon>campanulids</taxon>
        <taxon>Asterales</taxon>
        <taxon>Asteraceae</taxon>
        <taxon>Asteroideae</taxon>
        <taxon>Heliantheae alliance</taxon>
        <taxon>Eupatorieae</taxon>
        <taxon>Mikania</taxon>
    </lineage>
</organism>
<sequence length="218" mass="25148">MADGTRFKLLDYSVKALQEVQKQNQAAPEDLRSDFTFIEKVLNKVLVQLSSLTPRSKSTDDSSSNSFHDGGNTVLGHHKPASIHLPQFAGSHPKRWVAQALRYFDFYSISDLDQMTIASFYLDDDAADWYDWMIRHHKLAGWSAFTEALIQRFRVRELEEPEDLLSKLQQTSTVSEYRHRFEEISTRTMDLPPTFLVRCFISGLRANIKQSVLIHQPQ</sequence>
<dbReference type="EMBL" id="SZYD01000008">
    <property type="protein sequence ID" value="KAD5507428.1"/>
    <property type="molecule type" value="Genomic_DNA"/>
</dbReference>
<proteinExistence type="predicted"/>
<feature type="domain" description="Retrotransposon gag" evidence="1">
    <location>
        <begin position="117"/>
        <end position="205"/>
    </location>
</feature>
<dbReference type="OrthoDB" id="2013610at2759"/>
<dbReference type="Proteomes" id="UP000326396">
    <property type="component" value="Linkage Group LG16"/>
</dbReference>
<dbReference type="InterPro" id="IPR005162">
    <property type="entry name" value="Retrotrans_gag_dom"/>
</dbReference>
<comment type="caution">
    <text evidence="2">The sequence shown here is derived from an EMBL/GenBank/DDBJ whole genome shotgun (WGS) entry which is preliminary data.</text>
</comment>
<protein>
    <recommendedName>
        <fullName evidence="1">Retrotransposon gag domain-containing protein</fullName>
    </recommendedName>
</protein>
<reference evidence="2 3" key="1">
    <citation type="submission" date="2019-05" db="EMBL/GenBank/DDBJ databases">
        <title>Mikania micrantha, genome provides insights into the molecular mechanism of rapid growth.</title>
        <authorList>
            <person name="Liu B."/>
        </authorList>
    </citation>
    <scope>NUCLEOTIDE SEQUENCE [LARGE SCALE GENOMIC DNA]</scope>
    <source>
        <strain evidence="2">NLD-2019</strain>
        <tissue evidence="2">Leaf</tissue>
    </source>
</reference>